<dbReference type="AlphaFoldDB" id="B3N172"/>
<accession>B3N172</accession>
<keyword evidence="3" id="KW-1185">Reference proteome</keyword>
<dbReference type="Gene3D" id="3.30.70.2800">
    <property type="match status" value="1"/>
</dbReference>
<gene>
    <name evidence="2" type="primary">Dana\GF16013</name>
    <name evidence="2" type="synonym">dana_GLEANR_17109</name>
    <name evidence="2" type="ORF">GF16013</name>
</gene>
<reference evidence="2 3" key="1">
    <citation type="journal article" date="2007" name="Nature">
        <title>Evolution of genes and genomes on the Drosophila phylogeny.</title>
        <authorList>
            <consortium name="Drosophila 12 Genomes Consortium"/>
            <person name="Clark A.G."/>
            <person name="Eisen M.B."/>
            <person name="Smith D.R."/>
            <person name="Bergman C.M."/>
            <person name="Oliver B."/>
            <person name="Markow T.A."/>
            <person name="Kaufman T.C."/>
            <person name="Kellis M."/>
            <person name="Gelbart W."/>
            <person name="Iyer V.N."/>
            <person name="Pollard D.A."/>
            <person name="Sackton T.B."/>
            <person name="Larracuente A.M."/>
            <person name="Singh N.D."/>
            <person name="Abad J.P."/>
            <person name="Abt D.N."/>
            <person name="Adryan B."/>
            <person name="Aguade M."/>
            <person name="Akashi H."/>
            <person name="Anderson W.W."/>
            <person name="Aquadro C.F."/>
            <person name="Ardell D.H."/>
            <person name="Arguello R."/>
            <person name="Artieri C.G."/>
            <person name="Barbash D.A."/>
            <person name="Barker D."/>
            <person name="Barsanti P."/>
            <person name="Batterham P."/>
            <person name="Batzoglou S."/>
            <person name="Begun D."/>
            <person name="Bhutkar A."/>
            <person name="Blanco E."/>
            <person name="Bosak S.A."/>
            <person name="Bradley R.K."/>
            <person name="Brand A.D."/>
            <person name="Brent M.R."/>
            <person name="Brooks A.N."/>
            <person name="Brown R.H."/>
            <person name="Butlin R.K."/>
            <person name="Caggese C."/>
            <person name="Calvi B.R."/>
            <person name="Bernardo de Carvalho A."/>
            <person name="Caspi A."/>
            <person name="Castrezana S."/>
            <person name="Celniker S.E."/>
            <person name="Chang J.L."/>
            <person name="Chapple C."/>
            <person name="Chatterji S."/>
            <person name="Chinwalla A."/>
            <person name="Civetta A."/>
            <person name="Clifton S.W."/>
            <person name="Comeron J.M."/>
            <person name="Costello J.C."/>
            <person name="Coyne J.A."/>
            <person name="Daub J."/>
            <person name="David R.G."/>
            <person name="Delcher A.L."/>
            <person name="Delehaunty K."/>
            <person name="Do C.B."/>
            <person name="Ebling H."/>
            <person name="Edwards K."/>
            <person name="Eickbush T."/>
            <person name="Evans J.D."/>
            <person name="Filipski A."/>
            <person name="Findeiss S."/>
            <person name="Freyhult E."/>
            <person name="Fulton L."/>
            <person name="Fulton R."/>
            <person name="Garcia A.C."/>
            <person name="Gardiner A."/>
            <person name="Garfield D.A."/>
            <person name="Garvin B.E."/>
            <person name="Gibson G."/>
            <person name="Gilbert D."/>
            <person name="Gnerre S."/>
            <person name="Godfrey J."/>
            <person name="Good R."/>
            <person name="Gotea V."/>
            <person name="Gravely B."/>
            <person name="Greenberg A.J."/>
            <person name="Griffiths-Jones S."/>
            <person name="Gross S."/>
            <person name="Guigo R."/>
            <person name="Gustafson E.A."/>
            <person name="Haerty W."/>
            <person name="Hahn M.W."/>
            <person name="Halligan D.L."/>
            <person name="Halpern A.L."/>
            <person name="Halter G.M."/>
            <person name="Han M.V."/>
            <person name="Heger A."/>
            <person name="Hillier L."/>
            <person name="Hinrichs A.S."/>
            <person name="Holmes I."/>
            <person name="Hoskins R.A."/>
            <person name="Hubisz M.J."/>
            <person name="Hultmark D."/>
            <person name="Huntley M.A."/>
            <person name="Jaffe D.B."/>
            <person name="Jagadeeshan S."/>
            <person name="Jeck W.R."/>
            <person name="Johnson J."/>
            <person name="Jones C.D."/>
            <person name="Jordan W.C."/>
            <person name="Karpen G.H."/>
            <person name="Kataoka E."/>
            <person name="Keightley P.D."/>
            <person name="Kheradpour P."/>
            <person name="Kirkness E.F."/>
            <person name="Koerich L.B."/>
            <person name="Kristiansen K."/>
            <person name="Kudrna D."/>
            <person name="Kulathinal R.J."/>
            <person name="Kumar S."/>
            <person name="Kwok R."/>
            <person name="Lander E."/>
            <person name="Langley C.H."/>
            <person name="Lapoint R."/>
            <person name="Lazzaro B.P."/>
            <person name="Lee S.J."/>
            <person name="Levesque L."/>
            <person name="Li R."/>
            <person name="Lin C.F."/>
            <person name="Lin M.F."/>
            <person name="Lindblad-Toh K."/>
            <person name="Llopart A."/>
            <person name="Long M."/>
            <person name="Low L."/>
            <person name="Lozovsky E."/>
            <person name="Lu J."/>
            <person name="Luo M."/>
            <person name="Machado C.A."/>
            <person name="Makalowski W."/>
            <person name="Marzo M."/>
            <person name="Matsuda M."/>
            <person name="Matzkin L."/>
            <person name="McAllister B."/>
            <person name="McBride C.S."/>
            <person name="McKernan B."/>
            <person name="McKernan K."/>
            <person name="Mendez-Lago M."/>
            <person name="Minx P."/>
            <person name="Mollenhauer M.U."/>
            <person name="Montooth K."/>
            <person name="Mount S.M."/>
            <person name="Mu X."/>
            <person name="Myers E."/>
            <person name="Negre B."/>
            <person name="Newfeld S."/>
            <person name="Nielsen R."/>
            <person name="Noor M.A."/>
            <person name="O'Grady P."/>
            <person name="Pachter L."/>
            <person name="Papaceit M."/>
            <person name="Parisi M.J."/>
            <person name="Parisi M."/>
            <person name="Parts L."/>
            <person name="Pedersen J.S."/>
            <person name="Pesole G."/>
            <person name="Phillippy A.M."/>
            <person name="Ponting C.P."/>
            <person name="Pop M."/>
            <person name="Porcelli D."/>
            <person name="Powell J.R."/>
            <person name="Prohaska S."/>
            <person name="Pruitt K."/>
            <person name="Puig M."/>
            <person name="Quesneville H."/>
            <person name="Ram K.R."/>
            <person name="Rand D."/>
            <person name="Rasmussen M.D."/>
            <person name="Reed L.K."/>
            <person name="Reenan R."/>
            <person name="Reily A."/>
            <person name="Remington K.A."/>
            <person name="Rieger T.T."/>
            <person name="Ritchie M.G."/>
            <person name="Robin C."/>
            <person name="Rogers Y.H."/>
            <person name="Rohde C."/>
            <person name="Rozas J."/>
            <person name="Rubenfield M.J."/>
            <person name="Ruiz A."/>
            <person name="Russo S."/>
            <person name="Salzberg S.L."/>
            <person name="Sanchez-Gracia A."/>
            <person name="Saranga D.J."/>
            <person name="Sato H."/>
            <person name="Schaeffer S.W."/>
            <person name="Schatz M.C."/>
            <person name="Schlenke T."/>
            <person name="Schwartz R."/>
            <person name="Segarra C."/>
            <person name="Singh R.S."/>
            <person name="Sirot L."/>
            <person name="Sirota M."/>
            <person name="Sisneros N.B."/>
            <person name="Smith C.D."/>
            <person name="Smith T.F."/>
            <person name="Spieth J."/>
            <person name="Stage D.E."/>
            <person name="Stark A."/>
            <person name="Stephan W."/>
            <person name="Strausberg R.L."/>
            <person name="Strempel S."/>
            <person name="Sturgill D."/>
            <person name="Sutton G."/>
            <person name="Sutton G.G."/>
            <person name="Tao W."/>
            <person name="Teichmann S."/>
            <person name="Tobari Y.N."/>
            <person name="Tomimura Y."/>
            <person name="Tsolas J.M."/>
            <person name="Valente V.L."/>
            <person name="Venter E."/>
            <person name="Venter J.C."/>
            <person name="Vicario S."/>
            <person name="Vieira F.G."/>
            <person name="Vilella A.J."/>
            <person name="Villasante A."/>
            <person name="Walenz B."/>
            <person name="Wang J."/>
            <person name="Wasserman M."/>
            <person name="Watts T."/>
            <person name="Wilson D."/>
            <person name="Wilson R.K."/>
            <person name="Wing R.A."/>
            <person name="Wolfner M.F."/>
            <person name="Wong A."/>
            <person name="Wong G.K."/>
            <person name="Wu C.I."/>
            <person name="Wu G."/>
            <person name="Yamamoto D."/>
            <person name="Yang H.P."/>
            <person name="Yang S.P."/>
            <person name="Yorke J.A."/>
            <person name="Yoshida K."/>
            <person name="Zdobnov E."/>
            <person name="Zhang P."/>
            <person name="Zhang Y."/>
            <person name="Zimin A.V."/>
            <person name="Baldwin J."/>
            <person name="Abdouelleil A."/>
            <person name="Abdulkadir J."/>
            <person name="Abebe A."/>
            <person name="Abera B."/>
            <person name="Abreu J."/>
            <person name="Acer S.C."/>
            <person name="Aftuck L."/>
            <person name="Alexander A."/>
            <person name="An P."/>
            <person name="Anderson E."/>
            <person name="Anderson S."/>
            <person name="Arachi H."/>
            <person name="Azer M."/>
            <person name="Bachantsang P."/>
            <person name="Barry A."/>
            <person name="Bayul T."/>
            <person name="Berlin A."/>
            <person name="Bessette D."/>
            <person name="Bloom T."/>
            <person name="Blye J."/>
            <person name="Boguslavskiy L."/>
            <person name="Bonnet C."/>
            <person name="Boukhgalter B."/>
            <person name="Bourzgui I."/>
            <person name="Brown A."/>
            <person name="Cahill P."/>
            <person name="Channer S."/>
            <person name="Cheshatsang Y."/>
            <person name="Chuda L."/>
            <person name="Citroen M."/>
            <person name="Collymore A."/>
            <person name="Cooke P."/>
            <person name="Costello M."/>
            <person name="D'Aco K."/>
            <person name="Daza R."/>
            <person name="De Haan G."/>
            <person name="DeGray S."/>
            <person name="DeMaso C."/>
            <person name="Dhargay N."/>
            <person name="Dooley K."/>
            <person name="Dooley E."/>
            <person name="Doricent M."/>
            <person name="Dorje P."/>
            <person name="Dorjee K."/>
            <person name="Dupes A."/>
            <person name="Elong R."/>
            <person name="Falk J."/>
            <person name="Farina A."/>
            <person name="Faro S."/>
            <person name="Ferguson D."/>
            <person name="Fisher S."/>
            <person name="Foley C.D."/>
            <person name="Franke A."/>
            <person name="Friedrich D."/>
            <person name="Gadbois L."/>
            <person name="Gearin G."/>
            <person name="Gearin C.R."/>
            <person name="Giannoukos G."/>
            <person name="Goode T."/>
            <person name="Graham J."/>
            <person name="Grandbois E."/>
            <person name="Grewal S."/>
            <person name="Gyaltsen K."/>
            <person name="Hafez N."/>
            <person name="Hagos B."/>
            <person name="Hall J."/>
            <person name="Henson C."/>
            <person name="Hollinger A."/>
            <person name="Honan T."/>
            <person name="Huard M.D."/>
            <person name="Hughes L."/>
            <person name="Hurhula B."/>
            <person name="Husby M.E."/>
            <person name="Kamat A."/>
            <person name="Kanga B."/>
            <person name="Kashin S."/>
            <person name="Khazanovich D."/>
            <person name="Kisner P."/>
            <person name="Lance K."/>
            <person name="Lara M."/>
            <person name="Lee W."/>
            <person name="Lennon N."/>
            <person name="Letendre F."/>
            <person name="LeVine R."/>
            <person name="Lipovsky A."/>
            <person name="Liu X."/>
            <person name="Liu J."/>
            <person name="Liu S."/>
            <person name="Lokyitsang T."/>
            <person name="Lokyitsang Y."/>
            <person name="Lubonja R."/>
            <person name="Lui A."/>
            <person name="MacDonald P."/>
            <person name="Magnisalis V."/>
            <person name="Maru K."/>
            <person name="Matthews C."/>
            <person name="McCusker W."/>
            <person name="McDonough S."/>
            <person name="Mehta T."/>
            <person name="Meldrim J."/>
            <person name="Meneus L."/>
            <person name="Mihai O."/>
            <person name="Mihalev A."/>
            <person name="Mihova T."/>
            <person name="Mittelman R."/>
            <person name="Mlenga V."/>
            <person name="Montmayeur A."/>
            <person name="Mulrain L."/>
            <person name="Navidi A."/>
            <person name="Naylor J."/>
            <person name="Negash T."/>
            <person name="Nguyen T."/>
            <person name="Nguyen N."/>
            <person name="Nicol R."/>
            <person name="Norbu C."/>
            <person name="Norbu N."/>
            <person name="Novod N."/>
            <person name="O'Neill B."/>
            <person name="Osman S."/>
            <person name="Markiewicz E."/>
            <person name="Oyono O.L."/>
            <person name="Patti C."/>
            <person name="Phunkhang P."/>
            <person name="Pierre F."/>
            <person name="Priest M."/>
            <person name="Raghuraman S."/>
            <person name="Rege F."/>
            <person name="Reyes R."/>
            <person name="Rise C."/>
            <person name="Rogov P."/>
            <person name="Ross K."/>
            <person name="Ryan E."/>
            <person name="Settipalli S."/>
            <person name="Shea T."/>
            <person name="Sherpa N."/>
            <person name="Shi L."/>
            <person name="Shih D."/>
            <person name="Sparrow T."/>
            <person name="Spaulding J."/>
            <person name="Stalker J."/>
            <person name="Stange-Thomann N."/>
            <person name="Stavropoulos S."/>
            <person name="Stone C."/>
            <person name="Strader C."/>
            <person name="Tesfaye S."/>
            <person name="Thomson T."/>
            <person name="Thoulutsang Y."/>
            <person name="Thoulutsang D."/>
            <person name="Topham K."/>
            <person name="Topping I."/>
            <person name="Tsamla T."/>
            <person name="Vassiliev H."/>
            <person name="Vo A."/>
            <person name="Wangchuk T."/>
            <person name="Wangdi T."/>
            <person name="Weiand M."/>
            <person name="Wilkinson J."/>
            <person name="Wilson A."/>
            <person name="Yadav S."/>
            <person name="Young G."/>
            <person name="Yu Q."/>
            <person name="Zembek L."/>
            <person name="Zhong D."/>
            <person name="Zimmer A."/>
            <person name="Zwirko Z."/>
            <person name="Jaffe D.B."/>
            <person name="Alvarez P."/>
            <person name="Brockman W."/>
            <person name="Butler J."/>
            <person name="Chin C."/>
            <person name="Gnerre S."/>
            <person name="Grabherr M."/>
            <person name="Kleber M."/>
            <person name="Mauceli E."/>
            <person name="MacCallum I."/>
        </authorList>
    </citation>
    <scope>NUCLEOTIDE SEQUENCE [LARGE SCALE GENOMIC DNA]</scope>
    <source>
        <strain evidence="3">Tucson 14024-0371.13</strain>
    </source>
</reference>
<dbReference type="GeneID" id="6498812"/>
<evidence type="ECO:0000313" key="3">
    <source>
        <dbReference type="Proteomes" id="UP000007801"/>
    </source>
</evidence>
<feature type="signal peptide" evidence="1">
    <location>
        <begin position="1"/>
        <end position="20"/>
    </location>
</feature>
<sequence length="109" mass="12277">MRLRSVLGVPCAVLVIGVLAQDSAAACCKAQFIRFKTNGFCETVDAIKHEYYAYCETTICADGKRIGKGRYCAQGRCNVFGCNCDGGCRQGDWERSFRNRYPKKQIWFI</sequence>
<dbReference type="SMR" id="B3N172"/>
<protein>
    <submittedName>
        <fullName evidence="2">Uncharacterized protein</fullName>
    </submittedName>
</protein>
<dbReference type="KEGG" id="dan:6498812"/>
<dbReference type="HOGENOM" id="CLU_152773_0_0_1"/>
<dbReference type="STRING" id="7217.B3N172"/>
<evidence type="ECO:0000256" key="1">
    <source>
        <dbReference type="SAM" id="SignalP"/>
    </source>
</evidence>
<dbReference type="Proteomes" id="UP000007801">
    <property type="component" value="Unassembled WGS sequence"/>
</dbReference>
<dbReference type="OrthoDB" id="3737830at2759"/>
<proteinExistence type="predicted"/>
<dbReference type="PhylomeDB" id="B3N172"/>
<dbReference type="InterPro" id="IPR025061">
    <property type="entry name" value="Diedel"/>
</dbReference>
<dbReference type="InParanoid" id="B3N172"/>
<dbReference type="EMBL" id="CH902650">
    <property type="protein sequence ID" value="EDV30107.1"/>
    <property type="molecule type" value="Genomic_DNA"/>
</dbReference>
<dbReference type="OMA" id="ETTICAD"/>
<dbReference type="Pfam" id="PF13164">
    <property type="entry name" value="Diedel"/>
    <property type="match status" value="1"/>
</dbReference>
<keyword evidence="1" id="KW-0732">Signal</keyword>
<evidence type="ECO:0000313" key="2">
    <source>
        <dbReference type="EMBL" id="EDV30107.1"/>
    </source>
</evidence>
<name>B3N172_DROAN</name>
<organism evidence="2 3">
    <name type="scientific">Drosophila ananassae</name>
    <name type="common">Fruit fly</name>
    <dbReference type="NCBI Taxonomy" id="7217"/>
    <lineage>
        <taxon>Eukaryota</taxon>
        <taxon>Metazoa</taxon>
        <taxon>Ecdysozoa</taxon>
        <taxon>Arthropoda</taxon>
        <taxon>Hexapoda</taxon>
        <taxon>Insecta</taxon>
        <taxon>Pterygota</taxon>
        <taxon>Neoptera</taxon>
        <taxon>Endopterygota</taxon>
        <taxon>Diptera</taxon>
        <taxon>Brachycera</taxon>
        <taxon>Muscomorpha</taxon>
        <taxon>Ephydroidea</taxon>
        <taxon>Drosophilidae</taxon>
        <taxon>Drosophila</taxon>
        <taxon>Sophophora</taxon>
    </lineage>
</organism>
<feature type="chain" id="PRO_5002793950" evidence="1">
    <location>
        <begin position="21"/>
        <end position="109"/>
    </location>
</feature>